<dbReference type="PANTHER" id="PTHR47877:SF4">
    <property type="entry name" value="LATE EMBRYOGENESIS ABUNDANT PROTEIN ECP63"/>
    <property type="match status" value="1"/>
</dbReference>
<feature type="compositionally biased region" description="Basic and acidic residues" evidence="1">
    <location>
        <begin position="233"/>
        <end position="288"/>
    </location>
</feature>
<protein>
    <submittedName>
        <fullName evidence="2">Uncharacterized protein</fullName>
    </submittedName>
</protein>
<feature type="compositionally biased region" description="Basic and acidic residues" evidence="1">
    <location>
        <begin position="7"/>
        <end position="56"/>
    </location>
</feature>
<sequence length="317" mass="34511">MSSGSEKTGEERAEAAAHKAADELADARHAREGVEQREFEGHEHVPQRQFGDDDYRQTSGGEAGNEQERSDGGGLVGTIYGAVQGTMERAKEVAFGSTPDAGELKTEKKAGEYKESAARKTGETKDKMREYGDIAGDKTEEAKEKLREYADNTKAKAADYKDSASKKAGESEEELKEYKAGKAAEAKDITVEKAVESKDATTKKATENKDSVVEKMGEYKEAAVGTARRAMEYLTGRREEDKSQDEQPLETTKEKSGEGKESACKKQEEADRISREEQDAARRRQSKDEAEETPGVAGMKTANQMAALTIDDGGPSS</sequence>
<reference evidence="2 3" key="1">
    <citation type="journal article" date="2022" name="Nat. Plants">
        <title>Genomes of leafy and leafless Platanthera orchids illuminate the evolution of mycoheterotrophy.</title>
        <authorList>
            <person name="Li M.H."/>
            <person name="Liu K.W."/>
            <person name="Li Z."/>
            <person name="Lu H.C."/>
            <person name="Ye Q.L."/>
            <person name="Zhang D."/>
            <person name="Wang J.Y."/>
            <person name="Li Y.F."/>
            <person name="Zhong Z.M."/>
            <person name="Liu X."/>
            <person name="Yu X."/>
            <person name="Liu D.K."/>
            <person name="Tu X.D."/>
            <person name="Liu B."/>
            <person name="Hao Y."/>
            <person name="Liao X.Y."/>
            <person name="Jiang Y.T."/>
            <person name="Sun W.H."/>
            <person name="Chen J."/>
            <person name="Chen Y.Q."/>
            <person name="Ai Y."/>
            <person name="Zhai J.W."/>
            <person name="Wu S.S."/>
            <person name="Zhou Z."/>
            <person name="Hsiao Y.Y."/>
            <person name="Wu W.L."/>
            <person name="Chen Y.Y."/>
            <person name="Lin Y.F."/>
            <person name="Hsu J.L."/>
            <person name="Li C.Y."/>
            <person name="Wang Z.W."/>
            <person name="Zhao X."/>
            <person name="Zhong W.Y."/>
            <person name="Ma X.K."/>
            <person name="Ma L."/>
            <person name="Huang J."/>
            <person name="Chen G.Z."/>
            <person name="Huang M.Z."/>
            <person name="Huang L."/>
            <person name="Peng D.H."/>
            <person name="Luo Y.B."/>
            <person name="Zou S.Q."/>
            <person name="Chen S.P."/>
            <person name="Lan S."/>
            <person name="Tsai W.C."/>
            <person name="Van de Peer Y."/>
            <person name="Liu Z.J."/>
        </authorList>
    </citation>
    <scope>NUCLEOTIDE SEQUENCE [LARGE SCALE GENOMIC DNA]</scope>
    <source>
        <strain evidence="2">Lor288</strain>
    </source>
</reference>
<organism evidence="2 3">
    <name type="scientific">Platanthera guangdongensis</name>
    <dbReference type="NCBI Taxonomy" id="2320717"/>
    <lineage>
        <taxon>Eukaryota</taxon>
        <taxon>Viridiplantae</taxon>
        <taxon>Streptophyta</taxon>
        <taxon>Embryophyta</taxon>
        <taxon>Tracheophyta</taxon>
        <taxon>Spermatophyta</taxon>
        <taxon>Magnoliopsida</taxon>
        <taxon>Liliopsida</taxon>
        <taxon>Asparagales</taxon>
        <taxon>Orchidaceae</taxon>
        <taxon>Orchidoideae</taxon>
        <taxon>Orchideae</taxon>
        <taxon>Orchidinae</taxon>
        <taxon>Platanthera</taxon>
    </lineage>
</organism>
<dbReference type="PANTHER" id="PTHR47877">
    <property type="entry name" value="LATE EMBRYOGENESIS ABUNDANT DOMAIN-CONTAINING PROTEIN / LEA DOMAIN-CONTAINING PROTEIN"/>
    <property type="match status" value="1"/>
</dbReference>
<dbReference type="EMBL" id="JBBWWR010000007">
    <property type="protein sequence ID" value="KAK8963254.1"/>
    <property type="molecule type" value="Genomic_DNA"/>
</dbReference>
<evidence type="ECO:0000256" key="1">
    <source>
        <dbReference type="SAM" id="MobiDB-lite"/>
    </source>
</evidence>
<proteinExistence type="predicted"/>
<accession>A0ABR2MGG7</accession>
<comment type="caution">
    <text evidence="2">The sequence shown here is derived from an EMBL/GenBank/DDBJ whole genome shotgun (WGS) entry which is preliminary data.</text>
</comment>
<feature type="compositionally biased region" description="Basic and acidic residues" evidence="1">
    <location>
        <begin position="102"/>
        <end position="186"/>
    </location>
</feature>
<feature type="region of interest" description="Disordered" evidence="1">
    <location>
        <begin position="233"/>
        <end position="317"/>
    </location>
</feature>
<gene>
    <name evidence="2" type="ORF">KSP40_PGU019986</name>
</gene>
<evidence type="ECO:0000313" key="3">
    <source>
        <dbReference type="Proteomes" id="UP001412067"/>
    </source>
</evidence>
<feature type="region of interest" description="Disordered" evidence="1">
    <location>
        <begin position="94"/>
        <end position="186"/>
    </location>
</feature>
<evidence type="ECO:0000313" key="2">
    <source>
        <dbReference type="EMBL" id="KAK8963254.1"/>
    </source>
</evidence>
<dbReference type="Proteomes" id="UP001412067">
    <property type="component" value="Unassembled WGS sequence"/>
</dbReference>
<name>A0ABR2MGG7_9ASPA</name>
<dbReference type="Gene3D" id="6.10.140.1430">
    <property type="match status" value="1"/>
</dbReference>
<feature type="region of interest" description="Disordered" evidence="1">
    <location>
        <begin position="1"/>
        <end position="78"/>
    </location>
</feature>
<keyword evidence="3" id="KW-1185">Reference proteome</keyword>